<dbReference type="Proteomes" id="UP000292347">
    <property type="component" value="Unassembled WGS sequence"/>
</dbReference>
<keyword evidence="2" id="KW-1185">Reference proteome</keyword>
<proteinExistence type="predicted"/>
<sequence>MSELCAEAIALAAGGWWIAGGAILLLSGAGIAADLLGPAGRLAGAAVKLGVSWGILRYMAQRRGWIAPGSRAGGVLGLIGLNILYSVGVGLACLLLLLPGLYVAARWSAASVILVAERASPSEALGESWTRTRDWSGAIALVLCGVFLPLVAAGVALALWTDPDTTSLGPVAGTNLAIALSYVCAWYVGMAAYARTRASQEGLEQVFA</sequence>
<comment type="caution">
    <text evidence="1">The sequence shown here is derived from an EMBL/GenBank/DDBJ whole genome shotgun (WGS) entry which is preliminary data.</text>
</comment>
<accession>A0A4Q2IT08</accession>
<evidence type="ECO:0000313" key="2">
    <source>
        <dbReference type="Proteomes" id="UP000292347"/>
    </source>
</evidence>
<evidence type="ECO:0000313" key="1">
    <source>
        <dbReference type="EMBL" id="RXZ31488.1"/>
    </source>
</evidence>
<dbReference type="AlphaFoldDB" id="A0A4Q2IT08"/>
<dbReference type="RefSeq" id="WP_129341734.1">
    <property type="nucleotide sequence ID" value="NZ_JACIDD010000002.1"/>
</dbReference>
<protein>
    <recommendedName>
        <fullName evidence="3">Glycerophosphoryl diester phosphodiesterase membrane domain-containing protein</fullName>
    </recommendedName>
</protein>
<reference evidence="1 2" key="1">
    <citation type="submission" date="2019-01" db="EMBL/GenBank/DDBJ databases">
        <title>Sphingomonas mucosissima sp. nov. and Sphingomonas desiccabilis sp. nov., from biological soil crusts in the Colorado Plateau, USA.</title>
        <authorList>
            <person name="Zhu D."/>
        </authorList>
    </citation>
    <scope>NUCLEOTIDE SEQUENCE [LARGE SCALE GENOMIC DNA]</scope>
    <source>
        <strain evidence="1 2">CP1D</strain>
    </source>
</reference>
<gene>
    <name evidence="1" type="ORF">EO081_09590</name>
</gene>
<dbReference type="OrthoDB" id="9963913at2"/>
<organism evidence="1 2">
    <name type="scientific">Sphingomonas desiccabilis</name>
    <dbReference type="NCBI Taxonomy" id="429134"/>
    <lineage>
        <taxon>Bacteria</taxon>
        <taxon>Pseudomonadati</taxon>
        <taxon>Pseudomonadota</taxon>
        <taxon>Alphaproteobacteria</taxon>
        <taxon>Sphingomonadales</taxon>
        <taxon>Sphingomonadaceae</taxon>
        <taxon>Sphingomonas</taxon>
    </lineage>
</organism>
<evidence type="ECO:0008006" key="3">
    <source>
        <dbReference type="Google" id="ProtNLM"/>
    </source>
</evidence>
<name>A0A4Q2IT08_9SPHN</name>
<dbReference type="EMBL" id="SDPT01000002">
    <property type="protein sequence ID" value="RXZ31488.1"/>
    <property type="molecule type" value="Genomic_DNA"/>
</dbReference>